<dbReference type="Pfam" id="PF08478">
    <property type="entry name" value="POTRA_1"/>
    <property type="match status" value="1"/>
</dbReference>
<evidence type="ECO:0000256" key="6">
    <source>
        <dbReference type="ARBA" id="ARBA00023136"/>
    </source>
</evidence>
<accession>A0A2N5N814</accession>
<dbReference type="RefSeq" id="WP_028597013.1">
    <property type="nucleotide sequence ID" value="NZ_BIMM01000008.1"/>
</dbReference>
<evidence type="ECO:0000256" key="4">
    <source>
        <dbReference type="ARBA" id="ARBA00022692"/>
    </source>
</evidence>
<comment type="subcellular location">
    <subcellularLocation>
        <location evidence="1">Membrane</location>
    </subcellularLocation>
</comment>
<dbReference type="Gene3D" id="3.40.50.10960">
    <property type="match status" value="1"/>
</dbReference>
<keyword evidence="5 8" id="KW-1133">Transmembrane helix</keyword>
<dbReference type="PROSITE" id="PS51779">
    <property type="entry name" value="POTRA"/>
    <property type="match status" value="1"/>
</dbReference>
<organism evidence="10 11">
    <name type="scientific">Paenibacillus pasadenensis</name>
    <dbReference type="NCBI Taxonomy" id="217090"/>
    <lineage>
        <taxon>Bacteria</taxon>
        <taxon>Bacillati</taxon>
        <taxon>Bacillota</taxon>
        <taxon>Bacilli</taxon>
        <taxon>Bacillales</taxon>
        <taxon>Paenibacillaceae</taxon>
        <taxon>Paenibacillus</taxon>
    </lineage>
</organism>
<evidence type="ECO:0000259" key="9">
    <source>
        <dbReference type="PROSITE" id="PS51779"/>
    </source>
</evidence>
<sequence>MAELIPLLKEPPPKKRGSRKLILILVLLFLILLSILFFNSAISKVSAVTVSGEQFTPEAVIKEAASVRPGDAFFGTVAGTVEKRVDALGSIKRTTVEKKFPGEVRIIVEEYPPVAFEMDDAGKLSAILASGKILEADAGSAVVDKPVLSGWRKDDPVKKKLCEALADIRAEDLDHLSEISPSPTESYPDRIRIYTRSGFEIVTAVSLLKDKLPTINSVVEERSPGRATLLLADTYMPFGSAEESADEGSAGGSR</sequence>
<keyword evidence="7" id="KW-0131">Cell cycle</keyword>
<gene>
    <name evidence="10" type="ORF">B8V81_4913</name>
</gene>
<dbReference type="AlphaFoldDB" id="A0A2N5N814"/>
<dbReference type="Pfam" id="PF03799">
    <property type="entry name" value="FtsQ_DivIB_C"/>
    <property type="match status" value="1"/>
</dbReference>
<evidence type="ECO:0000256" key="3">
    <source>
        <dbReference type="ARBA" id="ARBA00022618"/>
    </source>
</evidence>
<evidence type="ECO:0000256" key="5">
    <source>
        <dbReference type="ARBA" id="ARBA00022989"/>
    </source>
</evidence>
<dbReference type="InterPro" id="IPR034746">
    <property type="entry name" value="POTRA"/>
</dbReference>
<feature type="domain" description="POTRA" evidence="9">
    <location>
        <begin position="43"/>
        <end position="111"/>
    </location>
</feature>
<feature type="transmembrane region" description="Helical" evidence="8">
    <location>
        <begin position="21"/>
        <end position="42"/>
    </location>
</feature>
<keyword evidence="6 8" id="KW-0472">Membrane</keyword>
<keyword evidence="3 10" id="KW-0132">Cell division</keyword>
<evidence type="ECO:0000256" key="1">
    <source>
        <dbReference type="ARBA" id="ARBA00004370"/>
    </source>
</evidence>
<evidence type="ECO:0000256" key="7">
    <source>
        <dbReference type="ARBA" id="ARBA00023306"/>
    </source>
</evidence>
<proteinExistence type="predicted"/>
<evidence type="ECO:0000256" key="8">
    <source>
        <dbReference type="SAM" id="Phobius"/>
    </source>
</evidence>
<dbReference type="GO" id="GO:0005886">
    <property type="term" value="C:plasma membrane"/>
    <property type="evidence" value="ECO:0007669"/>
    <property type="project" value="TreeGrafter"/>
</dbReference>
<evidence type="ECO:0000313" key="11">
    <source>
        <dbReference type="Proteomes" id="UP000234789"/>
    </source>
</evidence>
<dbReference type="GO" id="GO:0051301">
    <property type="term" value="P:cell division"/>
    <property type="evidence" value="ECO:0007669"/>
    <property type="project" value="UniProtKB-KW"/>
</dbReference>
<keyword evidence="2" id="KW-1003">Cell membrane</keyword>
<evidence type="ECO:0000256" key="2">
    <source>
        <dbReference type="ARBA" id="ARBA00022475"/>
    </source>
</evidence>
<dbReference type="InterPro" id="IPR013685">
    <property type="entry name" value="POTRA_FtsQ_type"/>
</dbReference>
<dbReference type="EMBL" id="NFEZ01000004">
    <property type="protein sequence ID" value="PLT46482.1"/>
    <property type="molecule type" value="Genomic_DNA"/>
</dbReference>
<evidence type="ECO:0000313" key="10">
    <source>
        <dbReference type="EMBL" id="PLT46482.1"/>
    </source>
</evidence>
<dbReference type="OrthoDB" id="2677691at2"/>
<dbReference type="Gene3D" id="3.10.20.310">
    <property type="entry name" value="membrane protein fhac"/>
    <property type="match status" value="1"/>
</dbReference>
<comment type="caution">
    <text evidence="10">The sequence shown here is derived from an EMBL/GenBank/DDBJ whole genome shotgun (WGS) entry which is preliminary data.</text>
</comment>
<dbReference type="InterPro" id="IPR050487">
    <property type="entry name" value="FtsQ_DivIB"/>
</dbReference>
<dbReference type="InterPro" id="IPR005548">
    <property type="entry name" value="Cell_div_FtsQ/DivIB_C"/>
</dbReference>
<name>A0A2N5N814_9BACL</name>
<dbReference type="PANTHER" id="PTHR37820:SF1">
    <property type="entry name" value="CELL DIVISION PROTEIN FTSQ"/>
    <property type="match status" value="1"/>
</dbReference>
<dbReference type="Proteomes" id="UP000234789">
    <property type="component" value="Unassembled WGS sequence"/>
</dbReference>
<keyword evidence="11" id="KW-1185">Reference proteome</keyword>
<dbReference type="PANTHER" id="PTHR37820">
    <property type="entry name" value="CELL DIVISION PROTEIN DIVIB"/>
    <property type="match status" value="1"/>
</dbReference>
<protein>
    <submittedName>
        <fullName evidence="10">Cell division protein FtsQ</fullName>
    </submittedName>
</protein>
<reference evidence="10 11" key="1">
    <citation type="submission" date="2017-05" db="EMBL/GenBank/DDBJ databases">
        <title>Functional genome analysis of Paenibacillus pasadenensis strain R16: insights on endophytic life style and antifungal activity.</title>
        <authorList>
            <person name="Passera A."/>
            <person name="Marcolungo L."/>
            <person name="Casati P."/>
            <person name="Brasca M."/>
            <person name="Quaglino F."/>
            <person name="Delledonne M."/>
        </authorList>
    </citation>
    <scope>NUCLEOTIDE SEQUENCE [LARGE SCALE GENOMIC DNA]</scope>
    <source>
        <strain evidence="10 11">R16</strain>
    </source>
</reference>
<keyword evidence="4 8" id="KW-0812">Transmembrane</keyword>